<feature type="domain" description="Calpain catalytic" evidence="2">
    <location>
        <begin position="170"/>
        <end position="212"/>
    </location>
</feature>
<evidence type="ECO:0000259" key="2">
    <source>
        <dbReference type="Pfam" id="PF00648"/>
    </source>
</evidence>
<name>X0GTL6_FUSOX</name>
<gene>
    <name evidence="3" type="ORF">FOPG_17130</name>
</gene>
<proteinExistence type="predicted"/>
<dbReference type="EMBL" id="KK033413">
    <property type="protein sequence ID" value="EXL66713.1"/>
    <property type="molecule type" value="Genomic_DNA"/>
</dbReference>
<feature type="compositionally biased region" description="Low complexity" evidence="1">
    <location>
        <begin position="1"/>
        <end position="15"/>
    </location>
</feature>
<dbReference type="SUPFAM" id="SSF54001">
    <property type="entry name" value="Cysteine proteinases"/>
    <property type="match status" value="1"/>
</dbReference>
<dbReference type="Pfam" id="PF00648">
    <property type="entry name" value="Peptidase_C2"/>
    <property type="match status" value="1"/>
</dbReference>
<dbReference type="InterPro" id="IPR038765">
    <property type="entry name" value="Papain-like_cys_pep_sf"/>
</dbReference>
<organism evidence="3">
    <name type="scientific">Fusarium oxysporum f. sp. conglutinans race 2 54008</name>
    <dbReference type="NCBI Taxonomy" id="1089457"/>
    <lineage>
        <taxon>Eukaryota</taxon>
        <taxon>Fungi</taxon>
        <taxon>Dikarya</taxon>
        <taxon>Ascomycota</taxon>
        <taxon>Pezizomycotina</taxon>
        <taxon>Sordariomycetes</taxon>
        <taxon>Hypocreomycetidae</taxon>
        <taxon>Hypocreales</taxon>
        <taxon>Nectriaceae</taxon>
        <taxon>Fusarium</taxon>
        <taxon>Fusarium oxysporum species complex</taxon>
    </lineage>
</organism>
<dbReference type="OrthoDB" id="5093416at2759"/>
<feature type="region of interest" description="Disordered" evidence="1">
    <location>
        <begin position="1"/>
        <end position="32"/>
    </location>
</feature>
<reference evidence="3" key="2">
    <citation type="submission" date="2014-03" db="EMBL/GenBank/DDBJ databases">
        <title>The Genome Annotation of Fusarium oxysporum PHW808.</title>
        <authorList>
            <consortium name="The Broad Institute Genomics Platform"/>
            <person name="Ma L.-J."/>
            <person name="Corby-Kistler H."/>
            <person name="Broz K."/>
            <person name="Gale L.R."/>
            <person name="Jonkers W."/>
            <person name="O'Donnell K."/>
            <person name="Ploetz R."/>
            <person name="Steinberg C."/>
            <person name="Schwartz D.C."/>
            <person name="VanEtten H."/>
            <person name="Zhou S."/>
            <person name="Young S.K."/>
            <person name="Zeng Q."/>
            <person name="Gargeya S."/>
            <person name="Fitzgerald M."/>
            <person name="Abouelleil A."/>
            <person name="Alvarado L."/>
            <person name="Chapman S.B."/>
            <person name="Gainer-Dewar J."/>
            <person name="Goldberg J."/>
            <person name="Griggs A."/>
            <person name="Gujja S."/>
            <person name="Hansen M."/>
            <person name="Howarth C."/>
            <person name="Imamovic A."/>
            <person name="Ireland A."/>
            <person name="Larimer J."/>
            <person name="McCowan C."/>
            <person name="Murphy C."/>
            <person name="Pearson M."/>
            <person name="Poon T.W."/>
            <person name="Priest M."/>
            <person name="Roberts A."/>
            <person name="Saif S."/>
            <person name="Shea T."/>
            <person name="Sykes S."/>
            <person name="Wortman J."/>
            <person name="Nusbaum C."/>
            <person name="Birren B."/>
        </authorList>
    </citation>
    <scope>NUCLEOTIDE SEQUENCE</scope>
    <source>
        <strain evidence="3">54008</strain>
    </source>
</reference>
<evidence type="ECO:0000313" key="3">
    <source>
        <dbReference type="EMBL" id="EXL66713.1"/>
    </source>
</evidence>
<protein>
    <recommendedName>
        <fullName evidence="2">Calpain catalytic domain-containing protein</fullName>
    </recommendedName>
</protein>
<dbReference type="InterPro" id="IPR001300">
    <property type="entry name" value="Peptidase_C2_calpain_cat"/>
</dbReference>
<evidence type="ECO:0000256" key="1">
    <source>
        <dbReference type="SAM" id="MobiDB-lite"/>
    </source>
</evidence>
<sequence length="238" mass="26527">MAHSTSSDSESSSRSGLTDLKIRKKKSKKPLLSPQTSINNIWRCFSSPRPQHALAILPLDQSEKDSSNDNHGNELLTEGRLRAVTECQRKVNEIIKECRRVNMRYRDRDWDLVSTHSDLQTPGWFLVVNCIAQVFDFADQGHCLNGLRQTMFDLGEISGPDTEPNAPGAVKRVHEIFSLPTFMKNVDGGDVKQGKLSNCWFVAGLTALANLEYGLTQACAAHDIGISHAIPCCNLKRY</sequence>
<dbReference type="HOGENOM" id="CLU_1165868_0_0_1"/>
<dbReference type="AlphaFoldDB" id="X0GTL6"/>
<dbReference type="GO" id="GO:0004198">
    <property type="term" value="F:calcium-dependent cysteine-type endopeptidase activity"/>
    <property type="evidence" value="ECO:0007669"/>
    <property type="project" value="InterPro"/>
</dbReference>
<dbReference type="Proteomes" id="UP000030676">
    <property type="component" value="Unassembled WGS sequence"/>
</dbReference>
<accession>X0GTL6</accession>
<reference evidence="3" key="1">
    <citation type="submission" date="2011-11" db="EMBL/GenBank/DDBJ databases">
        <title>The Genome Sequence of Fusarium oxysporum PHW808.</title>
        <authorList>
            <consortium name="The Broad Institute Genome Sequencing Platform"/>
            <person name="Ma L.-J."/>
            <person name="Gale L.R."/>
            <person name="Schwartz D.C."/>
            <person name="Zhou S."/>
            <person name="Corby-Kistler H."/>
            <person name="Young S.K."/>
            <person name="Zeng Q."/>
            <person name="Gargeya S."/>
            <person name="Fitzgerald M."/>
            <person name="Haas B."/>
            <person name="Abouelleil A."/>
            <person name="Alvarado L."/>
            <person name="Arachchi H.M."/>
            <person name="Berlin A."/>
            <person name="Brown A."/>
            <person name="Chapman S.B."/>
            <person name="Chen Z."/>
            <person name="Dunbar C."/>
            <person name="Freedman E."/>
            <person name="Gearin G."/>
            <person name="Goldberg J."/>
            <person name="Griggs A."/>
            <person name="Gujja S."/>
            <person name="Heiman D."/>
            <person name="Howarth C."/>
            <person name="Larson L."/>
            <person name="Lui A."/>
            <person name="MacDonald P.J.P."/>
            <person name="Montmayeur A."/>
            <person name="Murphy C."/>
            <person name="Neiman D."/>
            <person name="Pearson M."/>
            <person name="Priest M."/>
            <person name="Roberts A."/>
            <person name="Saif S."/>
            <person name="Shea T."/>
            <person name="Shenoy N."/>
            <person name="Sisk P."/>
            <person name="Stolte C."/>
            <person name="Sykes S."/>
            <person name="Wortman J."/>
            <person name="Nusbaum C."/>
            <person name="Birren B."/>
        </authorList>
    </citation>
    <scope>NUCLEOTIDE SEQUENCE [LARGE SCALE GENOMIC DNA]</scope>
    <source>
        <strain evidence="3">54008</strain>
    </source>
</reference>
<dbReference type="GO" id="GO:0006508">
    <property type="term" value="P:proteolysis"/>
    <property type="evidence" value="ECO:0007669"/>
    <property type="project" value="InterPro"/>
</dbReference>